<dbReference type="PANTHER" id="PTHR37419:SF8">
    <property type="entry name" value="TOXIN YJJJ"/>
    <property type="match status" value="1"/>
</dbReference>
<accession>A0A7R6TM09</accession>
<dbReference type="GO" id="GO:0004674">
    <property type="term" value="F:protein serine/threonine kinase activity"/>
    <property type="evidence" value="ECO:0007669"/>
    <property type="project" value="TreeGrafter"/>
</dbReference>
<organism evidence="5 6">
    <name type="scientific">Fluviibacter phosphoraccumulans</name>
    <dbReference type="NCBI Taxonomy" id="1751046"/>
    <lineage>
        <taxon>Bacteria</taxon>
        <taxon>Pseudomonadati</taxon>
        <taxon>Pseudomonadota</taxon>
        <taxon>Betaproteobacteria</taxon>
        <taxon>Rhodocyclales</taxon>
        <taxon>Fluviibacteraceae</taxon>
        <taxon>Fluviibacter</taxon>
    </lineage>
</organism>
<protein>
    <submittedName>
        <fullName evidence="5">Transcriptional regulator</fullName>
    </submittedName>
</protein>
<dbReference type="InterPro" id="IPR052028">
    <property type="entry name" value="HipA_Ser/Thr_kinase"/>
</dbReference>
<dbReference type="RefSeq" id="WP_162049010.1">
    <property type="nucleotide sequence ID" value="NZ_AP022345.1"/>
</dbReference>
<keyword evidence="6" id="KW-1185">Reference proteome</keyword>
<dbReference type="GO" id="GO:0005829">
    <property type="term" value="C:cytosol"/>
    <property type="evidence" value="ECO:0007669"/>
    <property type="project" value="TreeGrafter"/>
</dbReference>
<feature type="domain" description="HipA-like C-terminal" evidence="4">
    <location>
        <begin position="204"/>
        <end position="385"/>
    </location>
</feature>
<dbReference type="EMBL" id="AP022345">
    <property type="protein sequence ID" value="BBU68047.1"/>
    <property type="molecule type" value="Genomic_DNA"/>
</dbReference>
<name>A0A7R6TM09_9RHOO</name>
<proteinExistence type="inferred from homology"/>
<dbReference type="InterPro" id="IPR012893">
    <property type="entry name" value="HipA-like_C"/>
</dbReference>
<dbReference type="AlphaFoldDB" id="A0A7R6TM09"/>
<comment type="similarity">
    <text evidence="1">Belongs to the HipA Ser/Thr kinase family.</text>
</comment>
<evidence type="ECO:0000259" key="4">
    <source>
        <dbReference type="Pfam" id="PF07804"/>
    </source>
</evidence>
<evidence type="ECO:0000313" key="5">
    <source>
        <dbReference type="EMBL" id="BBU68047.1"/>
    </source>
</evidence>
<keyword evidence="2" id="KW-0808">Transferase</keyword>
<dbReference type="OrthoDB" id="8555656at2"/>
<keyword evidence="3" id="KW-0418">Kinase</keyword>
<sequence>MSIHLEKLRTQLASGPIRARQLVEKLQLSQPTLSRAIAAMGDEVVRLGAGPSIHYALRDTARGIGETSVYRVSAEGTLRELGRLIPVRPDGYVMVQTDGKTLHNESLPWWLYDMRPQGYLGRAYASRHAQMLGLPAALNEWNDTHALRALLAHGHDAIGNLLLGNAARDAFLANTGQIAITEDQKQAAYTRRALEAASGDSPGSSAGGEQPKFLAYTETASGPRHVIVKFTAAEDHAVSQRWRDLLLAEHLALHTLHAANISAAQSRIVDAGTQRFLEVERFDRIGEFGRRAVFSLAALDAEFVGLGNAGWAPVAQALVQQGCVEASAAETAALLQAFGVLIGNTDMHAGNLSFVSEHDRPYQLVPAYDMLPMGFAPRTGGEIPTALNPARIHAYISPCVWHSAEQVARTYLAALRDETGFSPAFQPCITALATHIETAAGVIARLES</sequence>
<evidence type="ECO:0000256" key="1">
    <source>
        <dbReference type="ARBA" id="ARBA00010164"/>
    </source>
</evidence>
<reference evidence="6" key="1">
    <citation type="submission" date="2020-01" db="EMBL/GenBank/DDBJ databases">
        <title>Phosphoaccumulans saitamaens gen. nov., sp. nov., a polyphosphate accumulating bacterium isolated from surface river water.</title>
        <authorList>
            <person name="Watanabe K."/>
            <person name="Suda W."/>
        </authorList>
    </citation>
    <scope>NUCLEOTIDE SEQUENCE [LARGE SCALE GENOMIC DNA]</scope>
    <source>
        <strain evidence="6">ICHIAU1</strain>
    </source>
</reference>
<gene>
    <name evidence="5" type="ORF">ICHIAU1_03300</name>
</gene>
<dbReference type="NCBIfam" id="NF007297">
    <property type="entry name" value="PRK09775.1"/>
    <property type="match status" value="1"/>
</dbReference>
<dbReference type="Proteomes" id="UP000463961">
    <property type="component" value="Chromosome"/>
</dbReference>
<dbReference type="Pfam" id="PF07804">
    <property type="entry name" value="HipA_C"/>
    <property type="match status" value="1"/>
</dbReference>
<dbReference type="PANTHER" id="PTHR37419">
    <property type="entry name" value="SERINE/THREONINE-PROTEIN KINASE TOXIN HIPA"/>
    <property type="match status" value="1"/>
</dbReference>
<evidence type="ECO:0000256" key="2">
    <source>
        <dbReference type="ARBA" id="ARBA00022679"/>
    </source>
</evidence>
<evidence type="ECO:0000313" key="6">
    <source>
        <dbReference type="Proteomes" id="UP000463961"/>
    </source>
</evidence>
<evidence type="ECO:0000256" key="3">
    <source>
        <dbReference type="ARBA" id="ARBA00022777"/>
    </source>
</evidence>